<dbReference type="InterPro" id="IPR021146">
    <property type="entry name" value="Phage_gp6-like_head-tail"/>
</dbReference>
<accession>A0ABV4BV39</accession>
<evidence type="ECO:0000313" key="1">
    <source>
        <dbReference type="EMBL" id="MEY8001606.1"/>
    </source>
</evidence>
<reference evidence="1 2" key="1">
    <citation type="submission" date="2024-08" db="EMBL/GenBank/DDBJ databases">
        <title>Clostridium lapicellarii sp. nov., and Clostridium renhuaiense sp. nov., two species isolated from the mud in a fermentation cellar used for producing sauce-flavour Chinese liquors.</title>
        <authorList>
            <person name="Yang F."/>
            <person name="Wang H."/>
            <person name="Chen L.Q."/>
            <person name="Zhou N."/>
            <person name="Lu J.J."/>
            <person name="Pu X.X."/>
            <person name="Wan B."/>
            <person name="Wang L."/>
            <person name="Liu S.J."/>
        </authorList>
    </citation>
    <scope>NUCLEOTIDE SEQUENCE [LARGE SCALE GENOMIC DNA]</scope>
    <source>
        <strain evidence="1 2">MT-5</strain>
    </source>
</reference>
<dbReference type="InterPro" id="IPR011738">
    <property type="entry name" value="Phage_CHP"/>
</dbReference>
<dbReference type="Proteomes" id="UP001564657">
    <property type="component" value="Unassembled WGS sequence"/>
</dbReference>
<dbReference type="NCBIfam" id="TIGR02215">
    <property type="entry name" value="phage_chp_gp8"/>
    <property type="match status" value="1"/>
</dbReference>
<dbReference type="RefSeq" id="WP_369705499.1">
    <property type="nucleotide sequence ID" value="NZ_JBGEWD010000021.1"/>
</dbReference>
<dbReference type="NCBIfam" id="TIGR01560">
    <property type="entry name" value="put_DNA_pack"/>
    <property type="match status" value="1"/>
</dbReference>
<dbReference type="CDD" id="cd08054">
    <property type="entry name" value="gp6"/>
    <property type="match status" value="1"/>
</dbReference>
<proteinExistence type="predicted"/>
<dbReference type="Gene3D" id="1.10.3230.30">
    <property type="entry name" value="Phage gp6-like head-tail connector protein"/>
    <property type="match status" value="1"/>
</dbReference>
<name>A0ABV4BV39_9CLOT</name>
<comment type="caution">
    <text evidence="1">The sequence shown here is derived from an EMBL/GenBank/DDBJ whole genome shotgun (WGS) entry which is preliminary data.</text>
</comment>
<dbReference type="InterPro" id="IPR006450">
    <property type="entry name" value="Phage_HK97_gp6-like"/>
</dbReference>
<gene>
    <name evidence="1" type="ORF">AB8U03_15660</name>
</gene>
<dbReference type="Pfam" id="PF05135">
    <property type="entry name" value="Phage_connect_1"/>
    <property type="match status" value="1"/>
</dbReference>
<keyword evidence="2" id="KW-1185">Reference proteome</keyword>
<dbReference type="EMBL" id="JBGEWD010000021">
    <property type="protein sequence ID" value="MEY8001606.1"/>
    <property type="molecule type" value="Genomic_DNA"/>
</dbReference>
<protein>
    <submittedName>
        <fullName evidence="1">Head-tail connector protein</fullName>
    </submittedName>
</protein>
<organism evidence="1 2">
    <name type="scientific">Clostridium moutaii</name>
    <dbReference type="NCBI Taxonomy" id="3240932"/>
    <lineage>
        <taxon>Bacteria</taxon>
        <taxon>Bacillati</taxon>
        <taxon>Bacillota</taxon>
        <taxon>Clostridia</taxon>
        <taxon>Eubacteriales</taxon>
        <taxon>Clostridiaceae</taxon>
        <taxon>Clostridium</taxon>
    </lineage>
</organism>
<sequence length="215" mass="24509">MNKEYNLTLITPPVIEPLSLDEVKNYLRTDDIADTQEDAYISSLITVAREWCEDYQHRAYITQTWELALQEFPFDNTDTLNDNEESDIIEIPKGNLQSINSITYKDLYGNVKSLAENTDYIVSTRGIIGKICPPYACVFPTVPLWPLDPIVINFTCGYGDDSSKIPKRIKQAMLLLISHWYDTRAVITDLRSVDVTKEIGFTVSALLSVDKIYKL</sequence>
<evidence type="ECO:0000313" key="2">
    <source>
        <dbReference type="Proteomes" id="UP001564657"/>
    </source>
</evidence>